<dbReference type="SUPFAM" id="SSF49373">
    <property type="entry name" value="Invasin/intimin cell-adhesion fragments"/>
    <property type="match status" value="1"/>
</dbReference>
<evidence type="ECO:0000313" key="9">
    <source>
        <dbReference type="Proteomes" id="UP001596233"/>
    </source>
</evidence>
<protein>
    <submittedName>
        <fullName evidence="8">LamG-like jellyroll fold domain-containing protein</fullName>
    </submittedName>
</protein>
<feature type="chain" id="PRO_5046478822" evidence="6">
    <location>
        <begin position="27"/>
        <end position="1408"/>
    </location>
</feature>
<evidence type="ECO:0000259" key="7">
    <source>
        <dbReference type="PROSITE" id="PS51272"/>
    </source>
</evidence>
<dbReference type="PANTHER" id="PTHR43301:SF3">
    <property type="entry name" value="ARABINAN ENDO-1,5-ALPHA-L-ARABINOSIDASE A-RELATED"/>
    <property type="match status" value="1"/>
</dbReference>
<comment type="caution">
    <text evidence="8">The sequence shown here is derived from an EMBL/GenBank/DDBJ whole genome shotgun (WGS) entry which is preliminary data.</text>
</comment>
<keyword evidence="4" id="KW-0326">Glycosidase</keyword>
<feature type="compositionally biased region" description="Pro residues" evidence="5">
    <location>
        <begin position="271"/>
        <end position="305"/>
    </location>
</feature>
<dbReference type="SUPFAM" id="SSF49899">
    <property type="entry name" value="Concanavalin A-like lectins/glucanases"/>
    <property type="match status" value="2"/>
</dbReference>
<dbReference type="Gene3D" id="2.60.40.1080">
    <property type="match status" value="1"/>
</dbReference>
<dbReference type="SUPFAM" id="SSF75005">
    <property type="entry name" value="Arabinanase/levansucrase/invertase"/>
    <property type="match status" value="1"/>
</dbReference>
<evidence type="ECO:0000256" key="3">
    <source>
        <dbReference type="ARBA" id="ARBA00022801"/>
    </source>
</evidence>
<dbReference type="SMART" id="SM00635">
    <property type="entry name" value="BID_2"/>
    <property type="match status" value="1"/>
</dbReference>
<dbReference type="PANTHER" id="PTHR43301">
    <property type="entry name" value="ARABINAN ENDO-1,5-ALPHA-L-ARABINOSIDASE"/>
    <property type="match status" value="1"/>
</dbReference>
<dbReference type="InterPro" id="IPR023296">
    <property type="entry name" value="Glyco_hydro_beta-prop_sf"/>
</dbReference>
<gene>
    <name evidence="8" type="ORF">ACFP56_15445</name>
</gene>
<dbReference type="PROSITE" id="PS51272">
    <property type="entry name" value="SLH"/>
    <property type="match status" value="2"/>
</dbReference>
<dbReference type="InterPro" id="IPR006710">
    <property type="entry name" value="Glyco_hydro_43"/>
</dbReference>
<keyword evidence="3" id="KW-0378">Hydrolase</keyword>
<evidence type="ECO:0000256" key="5">
    <source>
        <dbReference type="SAM" id="MobiDB-lite"/>
    </source>
</evidence>
<accession>A0ABW1V8A5</accession>
<dbReference type="InterPro" id="IPR013320">
    <property type="entry name" value="ConA-like_dom_sf"/>
</dbReference>
<dbReference type="Gene3D" id="2.115.10.20">
    <property type="entry name" value="Glycosyl hydrolase domain, family 43"/>
    <property type="match status" value="1"/>
</dbReference>
<dbReference type="InterPro" id="IPR008964">
    <property type="entry name" value="Invasin/intimin_cell_adhesion"/>
</dbReference>
<dbReference type="Pfam" id="PF00395">
    <property type="entry name" value="SLH"/>
    <property type="match status" value="2"/>
</dbReference>
<name>A0ABW1V8A5_9BACL</name>
<keyword evidence="9" id="KW-1185">Reference proteome</keyword>
<dbReference type="Gene3D" id="2.40.128.10">
    <property type="match status" value="1"/>
</dbReference>
<reference evidence="9" key="1">
    <citation type="journal article" date="2019" name="Int. J. Syst. Evol. Microbiol.">
        <title>The Global Catalogue of Microorganisms (GCM) 10K type strain sequencing project: providing services to taxonomists for standard genome sequencing and annotation.</title>
        <authorList>
            <consortium name="The Broad Institute Genomics Platform"/>
            <consortium name="The Broad Institute Genome Sequencing Center for Infectious Disease"/>
            <person name="Wu L."/>
            <person name="Ma J."/>
        </authorList>
    </citation>
    <scope>NUCLEOTIDE SEQUENCE [LARGE SCALE GENOMIC DNA]</scope>
    <source>
        <strain evidence="9">PCU 280</strain>
    </source>
</reference>
<dbReference type="EMBL" id="JBHSTE010000005">
    <property type="protein sequence ID" value="MFC6334022.1"/>
    <property type="molecule type" value="Genomic_DNA"/>
</dbReference>
<proteinExistence type="inferred from homology"/>
<feature type="domain" description="SLH" evidence="7">
    <location>
        <begin position="76"/>
        <end position="136"/>
    </location>
</feature>
<dbReference type="Pfam" id="PF04616">
    <property type="entry name" value="Glyco_hydro_43"/>
    <property type="match status" value="1"/>
</dbReference>
<evidence type="ECO:0000256" key="2">
    <source>
        <dbReference type="ARBA" id="ARBA00009865"/>
    </source>
</evidence>
<keyword evidence="6" id="KW-0732">Signal</keyword>
<dbReference type="Pfam" id="PF02368">
    <property type="entry name" value="Big_2"/>
    <property type="match status" value="1"/>
</dbReference>
<evidence type="ECO:0000313" key="8">
    <source>
        <dbReference type="EMBL" id="MFC6334022.1"/>
    </source>
</evidence>
<sequence length="1408" mass="153498">MQRKSLKVMLCTFLAIVMLVPSGAFAAAQASNQHWASERLNEWERQDLLLPDYGPDQRLTRLDFVMLLNHVLGLREQSGATFSDVADEYAGVIDIAATAGYIKGYADGSFKPAQPITREEVAVILSRVFEVTNADQTVSVKDGDQLKSWSRASIYALLSEGYLNGYPDGQFKPQRSITTAEFVTMISNIVDVIITEPGTYRELHAKNILVTISDVVIIGSVVERNVYISSGAAGGPITIEDTTIGRRIIADVDEDAISLINTSFGEGPASTPTPSPTPTPSAAPTNPLPPSNPPSQPPVSTPEPNTPEFKEVSVHDPAIVKHDEMYYVFGTHGSAAVSDDLISWNAFGNGYATSDNVLYGELAENLKESFAWAGQDDSDSKGGFAVWAPDVIWVPEFEHEDGSLGAYLLYYSVSSTYIRSAIGVAASKTIDGPYQYVDTIVYSGFTNIEAYDEDSVIDKHWENTNIKQLIDNGTLKGVSSSWFRGNGDYNNTMYPNAIDANLYRDTDNKLWMNYGSWSGGIFVLEIDPKTGKAIYPGEDATTEDGRIIDRYFGIKISGGYAKSGEGPYIIYDEDTQYYYLFITYGWLGIDGEYNMRVFRSTSPTGPFFDASGQNAVLSSTDASNAPFGNKIMGHFSFDRYVGEPGSGSGIQYVSPGHNSVLFDEDGKRFVVFHTRFSQQVDGFQLRVHQLVMNEDGWLVATPHRYSGETLAPAAASEIIGEYRYINHGKDSSRTVHHSDFIELKADGSISGSVSGQWKLIDDYYADLTIEGQLYKGAFLQQWDSISQENVMVFTAMSNQGVTIWGSKLEVEVSIGEDIVNDLSLGNTELIVTDLNLPTRATRGVEITWTSSNPAVITNTGVVTRSYASEPEEATLTASFTVDGEQYKKQFNVTVKPIPPAEEKARYSFEGDLVDSLDSAKAGTVVGVRIDDQDNVGNAVYQSGISGQALYLDGETGVVLPGDLIDSYNYSVALWLNPDELNSYTTAFFGAADAEHWISVLPGGNALADTQLWHRNASTDVWFDAKGKGRLQAGDWTHVAFTVEEGVMKLYINGTLTFTGSSVADLFSDGDSIFSLAVNYWDKPYKGFVDELIVYNGILTESEILDLVSTSVEVTDIVMPITSKVLSLGQSYTPHQVTVKPSLASNPALEWSSSDDAIAAVDAETGKVTAKATGEVTITATSVSNSAISRSYTLHVVDGAIAHYSFDNDLGNKAVASGESAVYVGDRISSTTADAPVFDSFDDGTETHTGIVLDGSHGLVLPKHYLSDQTYTISLRASLETLPEFSTLFFAEDPSGSWISIVPGGMSAFNHRLMLWSNHTDGWFDGVAEANLSANTWTTITIAVDNHHLKIYVNGVLAGEHTNMPLLFNYDTANMAIGVNHWDQPIKGIIDELYMFDYALTEQEIAALH</sequence>
<feature type="domain" description="SLH" evidence="7">
    <location>
        <begin position="137"/>
        <end position="200"/>
    </location>
</feature>
<dbReference type="RefSeq" id="WP_379236129.1">
    <property type="nucleotide sequence ID" value="NZ_JBHSTE010000005.1"/>
</dbReference>
<feature type="signal peptide" evidence="6">
    <location>
        <begin position="1"/>
        <end position="26"/>
    </location>
</feature>
<evidence type="ECO:0000256" key="1">
    <source>
        <dbReference type="ARBA" id="ARBA00004834"/>
    </source>
</evidence>
<feature type="region of interest" description="Disordered" evidence="5">
    <location>
        <begin position="262"/>
        <end position="312"/>
    </location>
</feature>
<dbReference type="InterPro" id="IPR003343">
    <property type="entry name" value="Big_2"/>
</dbReference>
<comment type="similarity">
    <text evidence="2">Belongs to the glycosyl hydrolase 43 family.</text>
</comment>
<dbReference type="Pfam" id="PF16369">
    <property type="entry name" value="GH43_C"/>
    <property type="match status" value="1"/>
</dbReference>
<dbReference type="InterPro" id="IPR001119">
    <property type="entry name" value="SLH_dom"/>
</dbReference>
<dbReference type="Gene3D" id="2.60.120.200">
    <property type="match status" value="2"/>
</dbReference>
<dbReference type="InterPro" id="IPR046780">
    <property type="entry name" value="aBig_2"/>
</dbReference>
<dbReference type="Pfam" id="PF13385">
    <property type="entry name" value="Laminin_G_3"/>
    <property type="match status" value="2"/>
</dbReference>
<comment type="pathway">
    <text evidence="1">Glycan metabolism; L-arabinan degradation.</text>
</comment>
<dbReference type="CDD" id="cd18832">
    <property type="entry name" value="GH43_GsAbnA-like"/>
    <property type="match status" value="1"/>
</dbReference>
<dbReference type="Proteomes" id="UP001596233">
    <property type="component" value="Unassembled WGS sequence"/>
</dbReference>
<evidence type="ECO:0000256" key="6">
    <source>
        <dbReference type="SAM" id="SignalP"/>
    </source>
</evidence>
<dbReference type="Pfam" id="PF20578">
    <property type="entry name" value="aBig_2"/>
    <property type="match status" value="1"/>
</dbReference>
<evidence type="ECO:0000256" key="4">
    <source>
        <dbReference type="ARBA" id="ARBA00023295"/>
    </source>
</evidence>
<organism evidence="8 9">
    <name type="scientific">Paenibacillus septentrionalis</name>
    <dbReference type="NCBI Taxonomy" id="429342"/>
    <lineage>
        <taxon>Bacteria</taxon>
        <taxon>Bacillati</taxon>
        <taxon>Bacillota</taxon>
        <taxon>Bacilli</taxon>
        <taxon>Bacillales</taxon>
        <taxon>Paenibacillaceae</taxon>
        <taxon>Paenibacillus</taxon>
    </lineage>
</organism>
<dbReference type="InterPro" id="IPR032291">
    <property type="entry name" value="Abn2_C"/>
</dbReference>
<dbReference type="InterPro" id="IPR050727">
    <property type="entry name" value="GH43_arabinanases"/>
</dbReference>